<feature type="region of interest" description="Disordered" evidence="2">
    <location>
        <begin position="734"/>
        <end position="793"/>
    </location>
</feature>
<dbReference type="InterPro" id="IPR007855">
    <property type="entry name" value="RDRP"/>
</dbReference>
<dbReference type="EC" id="2.7.7.48" evidence="1"/>
<dbReference type="PANTHER" id="PTHR23079:SF55">
    <property type="entry name" value="RNA-DIRECTED RNA POLYMERASE"/>
    <property type="match status" value="1"/>
</dbReference>
<evidence type="ECO:0000259" key="3">
    <source>
        <dbReference type="Pfam" id="PF05183"/>
    </source>
</evidence>
<sequence length="984" mass="108979">MLPPQTLKKQRTTFLRFSIDLRDDPPIPGDIEEYYGHESRATRAVKDSRRFMTVLFKAKNDKQIESWLNRKEKLYNAQGEEYTFFGFTENNVKNGHILYFQEGPDWSVNTLKRFFGEGLFDVYRRGGYGKYAARLGLSFSSTAESLEILPQETHMLQDITADDGSLTSDGSGLIRDSFALEVIAFLQIPSETSVFQIRHGGYKGTVTRIPDTHFDRQCGTGKKVAYRPSMLKYTGGLDVLEIQSISRTPRVARVNKQFIILMLTRGISLQVIEEMLQLQLQSIGEMTTSRERALHYVNGELDSDEPSNGLVQEIYEMLLAGHDMDEPYLAILLHRFQKMITSQQRSYYLFGVVDPYGILQDGQVYINLPNRGGPQVGSLAFLRNPAYDADGYVVLEGVNVPQLSHIVNAIVFPAGGRTSQAARMSGGDLDGDLYFVTTYLPLIPEDRPPLPAAALPVYNPPSRRGGIGAPPSQMPGPPDSRGAESRITDEDMFRDAIKTFTDHRHNFLLGSLSNEFMKRVVTTRQLADADDCRALLPLILAALDALKNNGAMALLRYEFWKFKNDNPERTSTRFRDPLVHLANQVPTLGPRVIEEFRPDPHLILKDSIGADAWGQRIQETVPIMNDYGRELQTAIAADDEAKARKLEEDDDEKRADLVKQKFFEREFPELTQQNVLVRLPESLLKASIFYATGYAHKKQSFAWLGARFLNYLKALFSGRNLPIPIGPASRPLRPIGSLASTPRPPSAPSLSRARSGASPAPSPPPSRHTPAGSVAHSSQRSISQALEDPEESAVSLWVRETRQAQPGSPTPSEYRVTATPAPSIRSEAITISSSATSRVARIPLPPSVAATENDLQSERQFSVTSASSGSRARQIPLPESTPSTPGAALRRQIIMANSPPSIGPPSSAATPSTGRSARHIPLPNSVPATPDRSVNNDPSTPRPSLRRQDSDTDIEDDGYDLVRPESADEAEASHFHSPPRRVIS</sequence>
<keyword evidence="5" id="KW-1185">Reference proteome</keyword>
<dbReference type="OrthoDB" id="6513042at2759"/>
<keyword evidence="1" id="KW-0694">RNA-binding</keyword>
<comment type="catalytic activity">
    <reaction evidence="1">
        <text>RNA(n) + a ribonucleoside 5'-triphosphate = RNA(n+1) + diphosphate</text>
        <dbReference type="Rhea" id="RHEA:21248"/>
        <dbReference type="Rhea" id="RHEA-COMP:14527"/>
        <dbReference type="Rhea" id="RHEA-COMP:17342"/>
        <dbReference type="ChEBI" id="CHEBI:33019"/>
        <dbReference type="ChEBI" id="CHEBI:61557"/>
        <dbReference type="ChEBI" id="CHEBI:140395"/>
        <dbReference type="EC" id="2.7.7.48"/>
    </reaction>
</comment>
<dbReference type="RefSeq" id="XP_037226056.1">
    <property type="nucleotide sequence ID" value="XM_037358146.1"/>
</dbReference>
<dbReference type="InterPro" id="IPR057596">
    <property type="entry name" value="RDRP_core"/>
</dbReference>
<keyword evidence="1" id="KW-0808">Transferase</keyword>
<feature type="compositionally biased region" description="Basic and acidic residues" evidence="2">
    <location>
        <begin position="960"/>
        <end position="974"/>
    </location>
</feature>
<reference evidence="4" key="1">
    <citation type="submission" date="2020-05" db="EMBL/GenBank/DDBJ databases">
        <title>Mycena genomes resolve the evolution of fungal bioluminescence.</title>
        <authorList>
            <person name="Tsai I.J."/>
        </authorList>
    </citation>
    <scope>NUCLEOTIDE SEQUENCE</scope>
    <source>
        <strain evidence="4">171206Taipei</strain>
    </source>
</reference>
<feature type="domain" description="RDRP core" evidence="3">
    <location>
        <begin position="38"/>
        <end position="553"/>
    </location>
</feature>
<dbReference type="GO" id="GO:0003968">
    <property type="term" value="F:RNA-directed RNA polymerase activity"/>
    <property type="evidence" value="ECO:0007669"/>
    <property type="project" value="UniProtKB-KW"/>
</dbReference>
<evidence type="ECO:0000256" key="1">
    <source>
        <dbReference type="RuleBase" id="RU363098"/>
    </source>
</evidence>
<dbReference type="GO" id="GO:0003723">
    <property type="term" value="F:RNA binding"/>
    <property type="evidence" value="ECO:0007669"/>
    <property type="project" value="UniProtKB-KW"/>
</dbReference>
<name>A0A8H6TCH3_9AGAR</name>
<proteinExistence type="inferred from homology"/>
<dbReference type="AlphaFoldDB" id="A0A8H6TCH3"/>
<dbReference type="EMBL" id="JACAZF010000001">
    <property type="protein sequence ID" value="KAF7316033.1"/>
    <property type="molecule type" value="Genomic_DNA"/>
</dbReference>
<feature type="compositionally biased region" description="Polar residues" evidence="2">
    <location>
        <begin position="858"/>
        <end position="871"/>
    </location>
</feature>
<evidence type="ECO:0000313" key="5">
    <source>
        <dbReference type="Proteomes" id="UP000636479"/>
    </source>
</evidence>
<organism evidence="4 5">
    <name type="scientific">Mycena indigotica</name>
    <dbReference type="NCBI Taxonomy" id="2126181"/>
    <lineage>
        <taxon>Eukaryota</taxon>
        <taxon>Fungi</taxon>
        <taxon>Dikarya</taxon>
        <taxon>Basidiomycota</taxon>
        <taxon>Agaricomycotina</taxon>
        <taxon>Agaricomycetes</taxon>
        <taxon>Agaricomycetidae</taxon>
        <taxon>Agaricales</taxon>
        <taxon>Marasmiineae</taxon>
        <taxon>Mycenaceae</taxon>
        <taxon>Mycena</taxon>
    </lineage>
</organism>
<feature type="region of interest" description="Disordered" evidence="2">
    <location>
        <begin position="850"/>
        <end position="984"/>
    </location>
</feature>
<dbReference type="GO" id="GO:0030422">
    <property type="term" value="P:siRNA processing"/>
    <property type="evidence" value="ECO:0007669"/>
    <property type="project" value="TreeGrafter"/>
</dbReference>
<dbReference type="Proteomes" id="UP000636479">
    <property type="component" value="Unassembled WGS sequence"/>
</dbReference>
<feature type="compositionally biased region" description="Low complexity" evidence="2">
    <location>
        <begin position="748"/>
        <end position="759"/>
    </location>
</feature>
<dbReference type="Pfam" id="PF05183">
    <property type="entry name" value="RdRP"/>
    <property type="match status" value="1"/>
</dbReference>
<dbReference type="GO" id="GO:0031380">
    <property type="term" value="C:nuclear RNA-directed RNA polymerase complex"/>
    <property type="evidence" value="ECO:0007669"/>
    <property type="project" value="TreeGrafter"/>
</dbReference>
<feature type="region of interest" description="Disordered" evidence="2">
    <location>
        <begin position="801"/>
        <end position="820"/>
    </location>
</feature>
<feature type="compositionally biased region" description="Polar residues" evidence="2">
    <location>
        <begin position="775"/>
        <end position="784"/>
    </location>
</feature>
<evidence type="ECO:0000256" key="2">
    <source>
        <dbReference type="SAM" id="MobiDB-lite"/>
    </source>
</evidence>
<feature type="compositionally biased region" description="Low complexity" evidence="2">
    <location>
        <begin position="898"/>
        <end position="915"/>
    </location>
</feature>
<comment type="caution">
    <text evidence="4">The sequence shown here is derived from an EMBL/GenBank/DDBJ whole genome shotgun (WGS) entry which is preliminary data.</text>
</comment>
<feature type="region of interest" description="Disordered" evidence="2">
    <location>
        <begin position="461"/>
        <end position="484"/>
    </location>
</feature>
<comment type="similarity">
    <text evidence="1">Belongs to the RdRP family.</text>
</comment>
<dbReference type="GeneID" id="59340662"/>
<gene>
    <name evidence="4" type="ORF">MIND_00121000</name>
</gene>
<dbReference type="PANTHER" id="PTHR23079">
    <property type="entry name" value="RNA-DEPENDENT RNA POLYMERASE"/>
    <property type="match status" value="1"/>
</dbReference>
<keyword evidence="1 4" id="KW-0696">RNA-directed RNA polymerase</keyword>
<keyword evidence="1" id="KW-0548">Nucleotidyltransferase</keyword>
<accession>A0A8H6TCH3</accession>
<protein>
    <recommendedName>
        <fullName evidence="1">RNA-dependent RNA polymerase</fullName>
        <ecNumber evidence="1">2.7.7.48</ecNumber>
    </recommendedName>
</protein>
<evidence type="ECO:0000313" key="4">
    <source>
        <dbReference type="EMBL" id="KAF7316033.1"/>
    </source>
</evidence>